<gene>
    <name evidence="1" type="ORF">FJR03_01740</name>
</gene>
<reference evidence="1 2" key="1">
    <citation type="submission" date="2019-06" db="EMBL/GenBank/DDBJ databases">
        <title>Sulfurimonas gotlandica sp. nov., a chemoautotrophic and psychrotolerant epsilonproteobacterium isolated from a pelagic redoxcline, and an emended description of the genus Sulfurimonas.</title>
        <authorList>
            <person name="Wang S."/>
            <person name="Jiang L."/>
            <person name="Shao Z."/>
        </authorList>
    </citation>
    <scope>NUCLEOTIDE SEQUENCE [LARGE SCALE GENOMIC DNA]</scope>
    <source>
        <strain evidence="1 2">B2</strain>
    </source>
</reference>
<organism evidence="1 2">
    <name type="scientific">Sulfurimonas marina</name>
    <dbReference type="NCBI Taxonomy" id="2590551"/>
    <lineage>
        <taxon>Bacteria</taxon>
        <taxon>Pseudomonadati</taxon>
        <taxon>Campylobacterota</taxon>
        <taxon>Epsilonproteobacteria</taxon>
        <taxon>Campylobacterales</taxon>
        <taxon>Sulfurimonadaceae</taxon>
        <taxon>Sulfurimonas</taxon>
    </lineage>
</organism>
<dbReference type="Proteomes" id="UP000593910">
    <property type="component" value="Chromosome"/>
</dbReference>
<name>A0A7M1AT11_9BACT</name>
<keyword evidence="2" id="KW-1185">Reference proteome</keyword>
<dbReference type="EMBL" id="CP041165">
    <property type="protein sequence ID" value="QOP40530.1"/>
    <property type="molecule type" value="Genomic_DNA"/>
</dbReference>
<accession>A0A7M1AT11</accession>
<dbReference type="RefSeq" id="WP_193113951.1">
    <property type="nucleotide sequence ID" value="NZ_CP041165.1"/>
</dbReference>
<dbReference type="AlphaFoldDB" id="A0A7M1AT11"/>
<sequence>MSEPRLVPAPISISFSEADLDLENYEREFQSLSESDDDPIAQWLKLAKARGEASESDPVLLNLLVELHRKVDALEAFLKNETPKRVSLTTEEDIEGIGFEHFKLKQPALEVGKTYYGRIEMPVHPKRDVGVFFKAQSPTLAKFTRIHERDEKEWASYMTARERVLIRELREKKN</sequence>
<dbReference type="KEGG" id="smax:FJR03_01740"/>
<evidence type="ECO:0000313" key="1">
    <source>
        <dbReference type="EMBL" id="QOP40530.1"/>
    </source>
</evidence>
<proteinExistence type="predicted"/>
<evidence type="ECO:0000313" key="2">
    <source>
        <dbReference type="Proteomes" id="UP000593910"/>
    </source>
</evidence>
<protein>
    <submittedName>
        <fullName evidence="1">Uncharacterized protein</fullName>
    </submittedName>
</protein>